<dbReference type="InterPro" id="IPR050211">
    <property type="entry name" value="FOX_domain-containing"/>
</dbReference>
<dbReference type="CDD" id="cd20035">
    <property type="entry name" value="FH_FOXQ2-like"/>
    <property type="match status" value="1"/>
</dbReference>
<dbReference type="HOGENOM" id="CLU_077699_5_2_1"/>
<dbReference type="Proteomes" id="UP000014760">
    <property type="component" value="Unassembled WGS sequence"/>
</dbReference>
<evidence type="ECO:0000313" key="6">
    <source>
        <dbReference type="EnsemblMetazoa" id="CapteP40198"/>
    </source>
</evidence>
<feature type="non-terminal residue" evidence="5">
    <location>
        <position position="1"/>
    </location>
</feature>
<evidence type="ECO:0000259" key="4">
    <source>
        <dbReference type="PROSITE" id="PS50039"/>
    </source>
</evidence>
<dbReference type="PROSITE" id="PS00658">
    <property type="entry name" value="FORK_HEAD_2"/>
    <property type="match status" value="1"/>
</dbReference>
<dbReference type="PANTHER" id="PTHR11829:SF142">
    <property type="entry name" value="FORK-HEAD DOMAIN-CONTAINING PROTEIN"/>
    <property type="match status" value="1"/>
</dbReference>
<sequence length="96" mass="11187">PPELQKPKLSYVALISKAILDSPEQRLLLGEIYKYISTNFTYYRYIHDKAWKNSIRHNLSLNECFVKSGRAPDGKGNYWGIHPACHESFRAGDFRR</sequence>
<feature type="DNA-binding region" description="Fork-head" evidence="3">
    <location>
        <begin position="6"/>
        <end position="96"/>
    </location>
</feature>
<reference evidence="7" key="1">
    <citation type="submission" date="2012-12" db="EMBL/GenBank/DDBJ databases">
        <authorList>
            <person name="Hellsten U."/>
            <person name="Grimwood J."/>
            <person name="Chapman J.A."/>
            <person name="Shapiro H."/>
            <person name="Aerts A."/>
            <person name="Otillar R.P."/>
            <person name="Terry A.Y."/>
            <person name="Boore J.L."/>
            <person name="Simakov O."/>
            <person name="Marletaz F."/>
            <person name="Cho S.-J."/>
            <person name="Edsinger-Gonzales E."/>
            <person name="Havlak P."/>
            <person name="Kuo D.-H."/>
            <person name="Larsson T."/>
            <person name="Lv J."/>
            <person name="Arendt D."/>
            <person name="Savage R."/>
            <person name="Osoegawa K."/>
            <person name="de Jong P."/>
            <person name="Lindberg D.R."/>
            <person name="Seaver E.C."/>
            <person name="Weisblat D.A."/>
            <person name="Putnam N.H."/>
            <person name="Grigoriev I.V."/>
            <person name="Rokhsar D.S."/>
        </authorList>
    </citation>
    <scope>NUCLEOTIDE SEQUENCE</scope>
    <source>
        <strain evidence="7">I ESC-2004</strain>
    </source>
</reference>
<dbReference type="STRING" id="283909.R7UAK5"/>
<gene>
    <name evidence="5" type="ORF">CAPTEDRAFT_40198</name>
</gene>
<dbReference type="InterPro" id="IPR030456">
    <property type="entry name" value="TF_fork_head_CS_2"/>
</dbReference>
<feature type="domain" description="Fork-head" evidence="4">
    <location>
        <begin position="6"/>
        <end position="96"/>
    </location>
</feature>
<dbReference type="EnsemblMetazoa" id="CapteT40198">
    <property type="protein sequence ID" value="CapteP40198"/>
    <property type="gene ID" value="CapteG40198"/>
</dbReference>
<dbReference type="SUPFAM" id="SSF46785">
    <property type="entry name" value="Winged helix' DNA-binding domain"/>
    <property type="match status" value="1"/>
</dbReference>
<dbReference type="InterPro" id="IPR001766">
    <property type="entry name" value="Fork_head_dom"/>
</dbReference>
<dbReference type="EMBL" id="AMQN01008627">
    <property type="status" value="NOT_ANNOTATED_CDS"/>
    <property type="molecule type" value="Genomic_DNA"/>
</dbReference>
<dbReference type="SMART" id="SM00339">
    <property type="entry name" value="FH"/>
    <property type="match status" value="1"/>
</dbReference>
<dbReference type="PROSITE" id="PS50039">
    <property type="entry name" value="FORK_HEAD_3"/>
    <property type="match status" value="1"/>
</dbReference>
<keyword evidence="2 3" id="KW-0539">Nucleus</keyword>
<protein>
    <recommendedName>
        <fullName evidence="4">Fork-head domain-containing protein</fullName>
    </recommendedName>
</protein>
<evidence type="ECO:0000256" key="1">
    <source>
        <dbReference type="ARBA" id="ARBA00023125"/>
    </source>
</evidence>
<evidence type="ECO:0000313" key="5">
    <source>
        <dbReference type="EMBL" id="ELU02989.1"/>
    </source>
</evidence>
<dbReference type="InterPro" id="IPR047519">
    <property type="entry name" value="FH_FOXQ2-like"/>
</dbReference>
<name>R7UAK5_CAPTE</name>
<dbReference type="GO" id="GO:0005634">
    <property type="term" value="C:nucleus"/>
    <property type="evidence" value="ECO:0007669"/>
    <property type="project" value="UniProtKB-SubCell"/>
</dbReference>
<dbReference type="AlphaFoldDB" id="R7UAK5"/>
<keyword evidence="1 3" id="KW-0238">DNA-binding</keyword>
<evidence type="ECO:0000256" key="2">
    <source>
        <dbReference type="ARBA" id="ARBA00023242"/>
    </source>
</evidence>
<comment type="subcellular location">
    <subcellularLocation>
        <location evidence="3">Nucleus</location>
    </subcellularLocation>
</comment>
<dbReference type="GO" id="GO:0009653">
    <property type="term" value="P:anatomical structure morphogenesis"/>
    <property type="evidence" value="ECO:0007669"/>
    <property type="project" value="TreeGrafter"/>
</dbReference>
<reference evidence="6" key="3">
    <citation type="submission" date="2015-06" db="UniProtKB">
        <authorList>
            <consortium name="EnsemblMetazoa"/>
        </authorList>
    </citation>
    <scope>IDENTIFICATION</scope>
</reference>
<keyword evidence="7" id="KW-1185">Reference proteome</keyword>
<evidence type="ECO:0000313" key="7">
    <source>
        <dbReference type="Proteomes" id="UP000014760"/>
    </source>
</evidence>
<dbReference type="OMA" id="WTINEQS"/>
<dbReference type="InterPro" id="IPR036390">
    <property type="entry name" value="WH_DNA-bd_sf"/>
</dbReference>
<dbReference type="Gene3D" id="1.10.10.10">
    <property type="entry name" value="Winged helix-like DNA-binding domain superfamily/Winged helix DNA-binding domain"/>
    <property type="match status" value="1"/>
</dbReference>
<dbReference type="GO" id="GO:0030154">
    <property type="term" value="P:cell differentiation"/>
    <property type="evidence" value="ECO:0007669"/>
    <property type="project" value="TreeGrafter"/>
</dbReference>
<accession>R7UAK5</accession>
<dbReference type="Pfam" id="PF00250">
    <property type="entry name" value="Forkhead"/>
    <property type="match status" value="1"/>
</dbReference>
<dbReference type="PRINTS" id="PR00053">
    <property type="entry name" value="FORKHEAD"/>
</dbReference>
<reference evidence="5 7" key="2">
    <citation type="journal article" date="2013" name="Nature">
        <title>Insights into bilaterian evolution from three spiralian genomes.</title>
        <authorList>
            <person name="Simakov O."/>
            <person name="Marletaz F."/>
            <person name="Cho S.J."/>
            <person name="Edsinger-Gonzales E."/>
            <person name="Havlak P."/>
            <person name="Hellsten U."/>
            <person name="Kuo D.H."/>
            <person name="Larsson T."/>
            <person name="Lv J."/>
            <person name="Arendt D."/>
            <person name="Savage R."/>
            <person name="Osoegawa K."/>
            <person name="de Jong P."/>
            <person name="Grimwood J."/>
            <person name="Chapman J.A."/>
            <person name="Shapiro H."/>
            <person name="Aerts A."/>
            <person name="Otillar R.P."/>
            <person name="Terry A.Y."/>
            <person name="Boore J.L."/>
            <person name="Grigoriev I.V."/>
            <person name="Lindberg D.R."/>
            <person name="Seaver E.C."/>
            <person name="Weisblat D.A."/>
            <person name="Putnam N.H."/>
            <person name="Rokhsar D.S."/>
        </authorList>
    </citation>
    <scope>NUCLEOTIDE SEQUENCE</scope>
    <source>
        <strain evidence="5 7">I ESC-2004</strain>
    </source>
</reference>
<dbReference type="GO" id="GO:0000981">
    <property type="term" value="F:DNA-binding transcription factor activity, RNA polymerase II-specific"/>
    <property type="evidence" value="ECO:0007669"/>
    <property type="project" value="TreeGrafter"/>
</dbReference>
<feature type="non-terminal residue" evidence="5">
    <location>
        <position position="96"/>
    </location>
</feature>
<evidence type="ECO:0000256" key="3">
    <source>
        <dbReference type="PROSITE-ProRule" id="PRU00089"/>
    </source>
</evidence>
<dbReference type="PANTHER" id="PTHR11829">
    <property type="entry name" value="FORKHEAD BOX PROTEIN"/>
    <property type="match status" value="1"/>
</dbReference>
<organism evidence="5">
    <name type="scientific">Capitella teleta</name>
    <name type="common">Polychaete worm</name>
    <dbReference type="NCBI Taxonomy" id="283909"/>
    <lineage>
        <taxon>Eukaryota</taxon>
        <taxon>Metazoa</taxon>
        <taxon>Spiralia</taxon>
        <taxon>Lophotrochozoa</taxon>
        <taxon>Annelida</taxon>
        <taxon>Polychaeta</taxon>
        <taxon>Sedentaria</taxon>
        <taxon>Scolecida</taxon>
        <taxon>Capitellidae</taxon>
        <taxon>Capitella</taxon>
    </lineage>
</organism>
<dbReference type="FunFam" id="1.10.10.10:FF:000135">
    <property type="entry name" value="forkhead box protein G1"/>
    <property type="match status" value="1"/>
</dbReference>
<dbReference type="InterPro" id="IPR036388">
    <property type="entry name" value="WH-like_DNA-bd_sf"/>
</dbReference>
<proteinExistence type="predicted"/>
<dbReference type="OrthoDB" id="5954824at2759"/>
<dbReference type="GO" id="GO:0000978">
    <property type="term" value="F:RNA polymerase II cis-regulatory region sequence-specific DNA binding"/>
    <property type="evidence" value="ECO:0007669"/>
    <property type="project" value="TreeGrafter"/>
</dbReference>
<dbReference type="EMBL" id="KB303586">
    <property type="protein sequence ID" value="ELU02989.1"/>
    <property type="molecule type" value="Genomic_DNA"/>
</dbReference>